<feature type="compositionally biased region" description="Gly residues" evidence="1">
    <location>
        <begin position="58"/>
        <end position="102"/>
    </location>
</feature>
<dbReference type="GO" id="GO:0016301">
    <property type="term" value="F:kinase activity"/>
    <property type="evidence" value="ECO:0007669"/>
    <property type="project" value="UniProtKB-KW"/>
</dbReference>
<keyword evidence="3" id="KW-0418">Kinase</keyword>
<keyword evidence="2" id="KW-0812">Transmembrane</keyword>
<accession>H0EC05</accession>
<organism evidence="3 4">
    <name type="scientific">Patulibacter medicamentivorans</name>
    <dbReference type="NCBI Taxonomy" id="1097667"/>
    <lineage>
        <taxon>Bacteria</taxon>
        <taxon>Bacillati</taxon>
        <taxon>Actinomycetota</taxon>
        <taxon>Thermoleophilia</taxon>
        <taxon>Solirubrobacterales</taxon>
        <taxon>Patulibacteraceae</taxon>
        <taxon>Patulibacter</taxon>
    </lineage>
</organism>
<keyword evidence="3" id="KW-0808">Transferase</keyword>
<sequence>MAVTPAAASADYREIFRDCGDGKLDKTYSQKELSQAANELDALGDYNDCADAIAIAQTGGGKKGGSGNGGNGSGSGSGGGGSTGGGATGGSGGAGTGTGGDATGSTTPTTPEPTPQESADAARAATEIATNAADGSQIDLKNVKVPESSLDLGQSGASLPTPLLLALIASGGAACVAGGAAGLQALRRRRGR</sequence>
<evidence type="ECO:0000256" key="1">
    <source>
        <dbReference type="SAM" id="MobiDB-lite"/>
    </source>
</evidence>
<keyword evidence="4" id="KW-1185">Reference proteome</keyword>
<feature type="region of interest" description="Disordered" evidence="1">
    <location>
        <begin position="57"/>
        <end position="124"/>
    </location>
</feature>
<keyword evidence="2" id="KW-1133">Transmembrane helix</keyword>
<keyword evidence="2" id="KW-0472">Membrane</keyword>
<dbReference type="Proteomes" id="UP000005143">
    <property type="component" value="Unassembled WGS sequence"/>
</dbReference>
<protein>
    <submittedName>
        <fullName evidence="3">Protein kinase</fullName>
    </submittedName>
</protein>
<reference evidence="3 4" key="1">
    <citation type="journal article" date="2013" name="Biodegradation">
        <title>Quantitative proteomic analysis of ibuprofen-degrading Patulibacter sp. strain I11.</title>
        <authorList>
            <person name="Almeida B."/>
            <person name="Kjeldal H."/>
            <person name="Lolas I."/>
            <person name="Knudsen A.D."/>
            <person name="Carvalho G."/>
            <person name="Nielsen K.L."/>
            <person name="Barreto Crespo M.T."/>
            <person name="Stensballe A."/>
            <person name="Nielsen J.L."/>
        </authorList>
    </citation>
    <scope>NUCLEOTIDE SEQUENCE [LARGE SCALE GENOMIC DNA]</scope>
    <source>
        <strain evidence="3 4">I11</strain>
    </source>
</reference>
<dbReference type="EMBL" id="AGUD01000326">
    <property type="protein sequence ID" value="EHN08788.1"/>
    <property type="molecule type" value="Genomic_DNA"/>
</dbReference>
<evidence type="ECO:0000313" key="3">
    <source>
        <dbReference type="EMBL" id="EHN08788.1"/>
    </source>
</evidence>
<evidence type="ECO:0000313" key="4">
    <source>
        <dbReference type="Proteomes" id="UP000005143"/>
    </source>
</evidence>
<comment type="caution">
    <text evidence="3">The sequence shown here is derived from an EMBL/GenBank/DDBJ whole genome shotgun (WGS) entry which is preliminary data.</text>
</comment>
<name>H0EC05_9ACTN</name>
<dbReference type="AlphaFoldDB" id="H0EC05"/>
<proteinExistence type="predicted"/>
<gene>
    <name evidence="3" type="ORF">PAI11_43900</name>
</gene>
<feature type="transmembrane region" description="Helical" evidence="2">
    <location>
        <begin position="163"/>
        <end position="186"/>
    </location>
</feature>
<evidence type="ECO:0000256" key="2">
    <source>
        <dbReference type="SAM" id="Phobius"/>
    </source>
</evidence>